<evidence type="ECO:0000313" key="3">
    <source>
        <dbReference type="Proteomes" id="UP000182284"/>
    </source>
</evidence>
<reference evidence="2 3" key="1">
    <citation type="submission" date="2016-10" db="EMBL/GenBank/DDBJ databases">
        <authorList>
            <person name="de Groot N.N."/>
        </authorList>
    </citation>
    <scope>NUCLEOTIDE SEQUENCE [LARGE SCALE GENOMIC DNA]</scope>
    <source>
        <strain evidence="2 3">DSM 27375</strain>
    </source>
</reference>
<dbReference type="AlphaFoldDB" id="A0A1G7TSM8"/>
<feature type="transmembrane region" description="Helical" evidence="1">
    <location>
        <begin position="66"/>
        <end position="87"/>
    </location>
</feature>
<feature type="transmembrane region" description="Helical" evidence="1">
    <location>
        <begin position="37"/>
        <end position="59"/>
    </location>
</feature>
<evidence type="ECO:0000256" key="1">
    <source>
        <dbReference type="SAM" id="Phobius"/>
    </source>
</evidence>
<organism evidence="2 3">
    <name type="scientific">Celeribacter baekdonensis</name>
    <dbReference type="NCBI Taxonomy" id="875171"/>
    <lineage>
        <taxon>Bacteria</taxon>
        <taxon>Pseudomonadati</taxon>
        <taxon>Pseudomonadota</taxon>
        <taxon>Alphaproteobacteria</taxon>
        <taxon>Rhodobacterales</taxon>
        <taxon>Roseobacteraceae</taxon>
        <taxon>Celeribacter</taxon>
    </lineage>
</organism>
<evidence type="ECO:0000313" key="2">
    <source>
        <dbReference type="EMBL" id="SDG38251.1"/>
    </source>
</evidence>
<feature type="transmembrane region" description="Helical" evidence="1">
    <location>
        <begin position="107"/>
        <end position="124"/>
    </location>
</feature>
<gene>
    <name evidence="2" type="ORF">SAMN04488117_11856</name>
</gene>
<proteinExistence type="predicted"/>
<sequence length="125" mass="13865">MKSPERIKWKWVTIFLVFACLASCADAFWRGSLSWNTIVRALGAGLLYSGLAVGFGAIYLNTRTVLVSWVAILIVSVVSAWICQDAFLPQSSNVSLIEVLSDMGMKTYFLMLVCILVIRGAYTFK</sequence>
<dbReference type="Proteomes" id="UP000182284">
    <property type="component" value="Unassembled WGS sequence"/>
</dbReference>
<protein>
    <submittedName>
        <fullName evidence="2">Uncharacterized protein</fullName>
    </submittedName>
</protein>
<keyword evidence="1" id="KW-0472">Membrane</keyword>
<name>A0A1G7TSM8_9RHOB</name>
<keyword evidence="1" id="KW-0812">Transmembrane</keyword>
<dbReference type="EMBL" id="FNBL01000018">
    <property type="protein sequence ID" value="SDG38251.1"/>
    <property type="molecule type" value="Genomic_DNA"/>
</dbReference>
<keyword evidence="1" id="KW-1133">Transmembrane helix</keyword>
<accession>A0A1G7TSM8</accession>